<dbReference type="PATRIC" id="fig|491915.6.peg.258"/>
<evidence type="ECO:0000259" key="1">
    <source>
        <dbReference type="Pfam" id="PF03050"/>
    </source>
</evidence>
<dbReference type="KEGG" id="afl:Aflv_0253"/>
<dbReference type="AlphaFoldDB" id="B7GFV7"/>
<gene>
    <name evidence="2" type="ordered locus">Aflv_0253</name>
</gene>
<proteinExistence type="predicted"/>
<evidence type="ECO:0000313" key="2">
    <source>
        <dbReference type="EMBL" id="ACJ32637.1"/>
    </source>
</evidence>
<dbReference type="EMBL" id="CP000922">
    <property type="protein sequence ID" value="ACJ32637.1"/>
    <property type="molecule type" value="Genomic_DNA"/>
</dbReference>
<accession>B7GFV7</accession>
<dbReference type="InterPro" id="IPR004291">
    <property type="entry name" value="Transposase_IS66_central"/>
</dbReference>
<sequence>MKKGVHTEVIVLRCMYIERAQHRLEAKTPLPKKALAFVRRLQKRKGEALRFLREAHVPFDNKQAERDLRMVKVKENISGTFRGETFAQSASQEASFPHLRNTKKTCGTRYVFC</sequence>
<evidence type="ECO:0000313" key="3">
    <source>
        <dbReference type="Proteomes" id="UP000000742"/>
    </source>
</evidence>
<dbReference type="eggNOG" id="COG3599">
    <property type="taxonomic scope" value="Bacteria"/>
</dbReference>
<dbReference type="STRING" id="491915.Aflv_0253"/>
<name>B7GFV7_ANOFW</name>
<protein>
    <submittedName>
        <fullName evidence="2">Transposase</fullName>
    </submittedName>
</protein>
<feature type="domain" description="Transposase IS66 central" evidence="1">
    <location>
        <begin position="25"/>
        <end position="88"/>
    </location>
</feature>
<reference evidence="2 3" key="1">
    <citation type="journal article" date="2008" name="Genome Biol.">
        <title>Encapsulated in silica: genome, proteome and physiology of the thermophilic bacterium Anoxybacillus flavithermus WK1.</title>
        <authorList>
            <person name="Saw J.H."/>
            <person name="Mountain B.W."/>
            <person name="Feng L."/>
            <person name="Omelchenko M.V."/>
            <person name="Hou S."/>
            <person name="Saito J.A."/>
            <person name="Stott M.B."/>
            <person name="Li D."/>
            <person name="Zhao G."/>
            <person name="Wu J."/>
            <person name="Galperin M.Y."/>
            <person name="Koonin E.V."/>
            <person name="Makarova K.S."/>
            <person name="Wolf Y.I."/>
            <person name="Rigden D.J."/>
            <person name="Dunfield P.F."/>
            <person name="Wang L."/>
            <person name="Alam M."/>
        </authorList>
    </citation>
    <scope>NUCLEOTIDE SEQUENCE [LARGE SCALE GENOMIC DNA]</scope>
    <source>
        <strain evidence="3">DSM 21510 / WK1</strain>
    </source>
</reference>
<dbReference type="HOGENOM" id="CLU_2128275_0_0_9"/>
<dbReference type="Pfam" id="PF03050">
    <property type="entry name" value="DDE_Tnp_IS66"/>
    <property type="match status" value="1"/>
</dbReference>
<organism evidence="2 3">
    <name type="scientific">Anoxybacillus flavithermus (strain DSM 21510 / WK1)</name>
    <dbReference type="NCBI Taxonomy" id="491915"/>
    <lineage>
        <taxon>Bacteria</taxon>
        <taxon>Bacillati</taxon>
        <taxon>Bacillota</taxon>
        <taxon>Bacilli</taxon>
        <taxon>Bacillales</taxon>
        <taxon>Anoxybacillaceae</taxon>
        <taxon>Anoxybacillus</taxon>
    </lineage>
</organism>
<dbReference type="Proteomes" id="UP000000742">
    <property type="component" value="Chromosome"/>
</dbReference>